<proteinExistence type="predicted"/>
<feature type="domain" description="WW" evidence="6">
    <location>
        <begin position="1203"/>
        <end position="1237"/>
    </location>
</feature>
<dbReference type="GO" id="GO:0007051">
    <property type="term" value="P:spindle organization"/>
    <property type="evidence" value="ECO:0007669"/>
    <property type="project" value="TreeGrafter"/>
</dbReference>
<feature type="compositionally biased region" description="Basic residues" evidence="5">
    <location>
        <begin position="1"/>
        <end position="10"/>
    </location>
</feature>
<dbReference type="Gene3D" id="2.20.70.10">
    <property type="match status" value="2"/>
</dbReference>
<feature type="domain" description="WW" evidence="6">
    <location>
        <begin position="1245"/>
        <end position="1279"/>
    </location>
</feature>
<dbReference type="InterPro" id="IPR001202">
    <property type="entry name" value="WW_dom"/>
</dbReference>
<keyword evidence="3" id="KW-0677">Repeat</keyword>
<dbReference type="Pfam" id="PF00612">
    <property type="entry name" value="IQ"/>
    <property type="match status" value="9"/>
</dbReference>
<feature type="region of interest" description="Disordered" evidence="5">
    <location>
        <begin position="1411"/>
        <end position="1447"/>
    </location>
</feature>
<reference evidence="8" key="1">
    <citation type="journal article" date="2010" name="Genome Biol.">
        <title>Genome sequence of the necrotrophic plant pathogen Pythium ultimum reveals original pathogenicity mechanisms and effector repertoire.</title>
        <authorList>
            <person name="Levesque C.A."/>
            <person name="Brouwer H."/>
            <person name="Cano L."/>
            <person name="Hamilton J.P."/>
            <person name="Holt C."/>
            <person name="Huitema E."/>
            <person name="Raffaele S."/>
            <person name="Robideau G.P."/>
            <person name="Thines M."/>
            <person name="Win J."/>
            <person name="Zerillo M.M."/>
            <person name="Beakes G.W."/>
            <person name="Boore J.L."/>
            <person name="Busam D."/>
            <person name="Dumas B."/>
            <person name="Ferriera S."/>
            <person name="Fuerstenberg S.I."/>
            <person name="Gachon C.M."/>
            <person name="Gaulin E."/>
            <person name="Govers F."/>
            <person name="Grenville-Briggs L."/>
            <person name="Horner N."/>
            <person name="Hostetler J."/>
            <person name="Jiang R.H."/>
            <person name="Johnson J."/>
            <person name="Krajaejun T."/>
            <person name="Lin H."/>
            <person name="Meijer H.J."/>
            <person name="Moore B."/>
            <person name="Morris P."/>
            <person name="Phuntmart V."/>
            <person name="Puiu D."/>
            <person name="Shetty J."/>
            <person name="Stajich J.E."/>
            <person name="Tripathy S."/>
            <person name="Wawra S."/>
            <person name="van West P."/>
            <person name="Whitty B.R."/>
            <person name="Coutinho P.M."/>
            <person name="Henrissat B."/>
            <person name="Martin F."/>
            <person name="Thomas P.D."/>
            <person name="Tyler B.M."/>
            <person name="De Vries R.P."/>
            <person name="Kamoun S."/>
            <person name="Yandell M."/>
            <person name="Tisserat N."/>
            <person name="Buell C.R."/>
        </authorList>
    </citation>
    <scope>NUCLEOTIDE SEQUENCE</scope>
    <source>
        <strain evidence="8">DAOM:BR144</strain>
    </source>
</reference>
<sequence length="1447" mass="169376">MESIVGKRRRELTMMARPTSREQSDACSDDESWRRRGTIFPKCVVREAPLKAASVSKQLQQHASFTKQKLHREAETTRSQQNMKESVLKDLRLPGSEHTPNAAVTSVVAPPRSLSKPKQRHNHSNALPTPPKRLASIPKLSSASNNDHHAHSKKKKRKVPSNANQWTSVVAPIAWEQRGSSSEDTSQDGDDDERQINAGVYVLENTKTGHCYFGTTWDLKNAAAQIFFDLENGEHPHQALTRGFQLYGAAASGIRYRVLERVAIPAPHKSALSAQTASKEKPRGRLLHKTNETDSVDVRQIEALLHKRLQFHRRKRIRKRTLQLVRRLVLLPRLQRYWPRWQRLTQLEQAVEHDAAATELQRVVRGYLGTRHALHMRKSRAAIHLQGFLRVCVARSTLRKLRRANLEHKSAQIIQSGMRHFVERRKLERRRLVVKKWLQVRQIQTCYRGYRGRQVALQKRHQRQQHNACVDIQRVVRGRLGQKCAQRRRLFLRQSRAAACIQTRWRGVLTRAAFMERQAHRSAYQQLHDAAIKIQRVYARFLERKWSRVASKYAFHVQQATAIRAAYKNYVAKKFGWAAMTFALEMSMAVRIQRAARRWQFLHRMRNLVAEIRRDHAARLIQRIMRGTLARQRYLRLKRLHQESLAATHIQVVWQSHQFFTKLASIAAQWRHEKSARLIQSHYRRHHAHKVYLIVRNEARRQRAAIKLQCMYRTRKARCEWRRRVELRTQGACDDCGDAIATLYSFSAEMELCTSCWGSYNSELGPEKRRDLYDGLEPLGVHVYRRLKPIAVVLQRRYRQLQRRLITKYSVCPLCTQNAIRRHCEACGNKRFCHSCAALLHQLKKESQEHHEILTVEAFETRERAALRIQTQFRRFQQRRTLFELRHKLEDAAAQRVQRAYWTHRQRRITRALCATHAQQIRDERRSALVIQRYYRGHVARLERHQLTKQRRGAICIQKAVRGRQSRLEAQRLRQRRDAAIEIQRHARGMHARYLVSLKKKELWQRKQELAATTLQRHTRGFLVRHFLLKAKRNAAALRIQTVWRCAMARKELGRRRQVRAKQRREQEEAIARVKAAHKAEMERIAATRIQTQWRRYQVKGELHIRKLARARRLRATRHAQCFALETANAVVIQRFIRGKWIDAVSKSRLAVHCCARRYLSRRLLQRLRREKLAVIQIQRAFRHSRAKRKLTDLVGDAQSSDAAVLSPWVELFDEANGCVYYYNTETMQSSWEPPIAVDLQQNRDAWEPEWVEYWDENVGASYFYNVKTGEATWTTPDGMDALSKDSGYDAGLDNQAAALEYEQYPEYAGGGYQGAYHTLPPKMQTKSIRQSQVHGTNQEKELPQTMLQTAPLFSPNFASSSAGYESHAANNEQTAMPWTGENAYEYGWEEDATAVDTEYDINYKIFMTQLERDQQQQQEQQDESGDDLQQHERQQQHGHSKDPKDK</sequence>
<dbReference type="OMA" id="RYFGTTW"/>
<keyword evidence="8" id="KW-1185">Reference proteome</keyword>
<evidence type="ECO:0000256" key="2">
    <source>
        <dbReference type="ARBA" id="ARBA00022490"/>
    </source>
</evidence>
<dbReference type="Proteomes" id="UP000019132">
    <property type="component" value="Unassembled WGS sequence"/>
</dbReference>
<dbReference type="GO" id="GO:0005516">
    <property type="term" value="F:calmodulin binding"/>
    <property type="evidence" value="ECO:0007669"/>
    <property type="project" value="UniProtKB-KW"/>
</dbReference>
<dbReference type="EMBL" id="GL376594">
    <property type="status" value="NOT_ANNOTATED_CDS"/>
    <property type="molecule type" value="Genomic_DNA"/>
</dbReference>
<dbReference type="InterPro" id="IPR000048">
    <property type="entry name" value="IQ_motif_EF-hand-BS"/>
</dbReference>
<feature type="region of interest" description="Disordered" evidence="5">
    <location>
        <begin position="1"/>
        <end position="32"/>
    </location>
</feature>
<dbReference type="PANTHER" id="PTHR22706:SF1">
    <property type="entry name" value="ASSEMBLY FACTOR FOR SPINDLE MICROTUBULES"/>
    <property type="match status" value="1"/>
</dbReference>
<dbReference type="Pfam" id="PF00397">
    <property type="entry name" value="WW"/>
    <property type="match status" value="2"/>
</dbReference>
<dbReference type="InterPro" id="IPR035901">
    <property type="entry name" value="GIY-YIG_endonuc_sf"/>
</dbReference>
<dbReference type="PROSITE" id="PS50096">
    <property type="entry name" value="IQ"/>
    <property type="match status" value="12"/>
</dbReference>
<accession>K3XBV3</accession>
<evidence type="ECO:0000313" key="7">
    <source>
        <dbReference type="EnsemblProtists" id="PYU1_T014702"/>
    </source>
</evidence>
<dbReference type="GO" id="GO:0005737">
    <property type="term" value="C:cytoplasm"/>
    <property type="evidence" value="ECO:0007669"/>
    <property type="project" value="UniProtKB-SubCell"/>
</dbReference>
<organism evidence="7 8">
    <name type="scientific">Globisporangium ultimum (strain ATCC 200006 / CBS 805.95 / DAOM BR144)</name>
    <name type="common">Pythium ultimum</name>
    <dbReference type="NCBI Taxonomy" id="431595"/>
    <lineage>
        <taxon>Eukaryota</taxon>
        <taxon>Sar</taxon>
        <taxon>Stramenopiles</taxon>
        <taxon>Oomycota</taxon>
        <taxon>Peronosporomycetes</taxon>
        <taxon>Pythiales</taxon>
        <taxon>Pythiaceae</taxon>
        <taxon>Globisporangium</taxon>
    </lineage>
</organism>
<dbReference type="CDD" id="cd19757">
    <property type="entry name" value="Bbox1"/>
    <property type="match status" value="1"/>
</dbReference>
<dbReference type="GO" id="GO:0051295">
    <property type="term" value="P:establishment of meiotic spindle localization"/>
    <property type="evidence" value="ECO:0007669"/>
    <property type="project" value="TreeGrafter"/>
</dbReference>
<feature type="compositionally biased region" description="Polar residues" evidence="5">
    <location>
        <begin position="55"/>
        <end position="67"/>
    </location>
</feature>
<dbReference type="InterPro" id="IPR036020">
    <property type="entry name" value="WW_dom_sf"/>
</dbReference>
<keyword evidence="2" id="KW-0963">Cytoplasm</keyword>
<evidence type="ECO:0000256" key="5">
    <source>
        <dbReference type="SAM" id="MobiDB-lite"/>
    </source>
</evidence>
<dbReference type="EnsemblProtists" id="PYU1_T014702">
    <property type="protein sequence ID" value="PYU1_T014702"/>
    <property type="gene ID" value="PYU1_G014671"/>
</dbReference>
<dbReference type="STRING" id="431595.K3XBV3"/>
<name>K3XBV3_GLOUD</name>
<evidence type="ECO:0000256" key="1">
    <source>
        <dbReference type="ARBA" id="ARBA00004496"/>
    </source>
</evidence>
<reference evidence="8" key="2">
    <citation type="submission" date="2010-04" db="EMBL/GenBank/DDBJ databases">
        <authorList>
            <person name="Buell R."/>
            <person name="Hamilton J."/>
            <person name="Hostetler J."/>
        </authorList>
    </citation>
    <scope>NUCLEOTIDE SEQUENCE [LARGE SCALE GENOMIC DNA]</scope>
    <source>
        <strain evidence="8">DAOM:BR144</strain>
    </source>
</reference>
<evidence type="ECO:0000256" key="3">
    <source>
        <dbReference type="ARBA" id="ARBA00022737"/>
    </source>
</evidence>
<dbReference type="GO" id="GO:0000922">
    <property type="term" value="C:spindle pole"/>
    <property type="evidence" value="ECO:0007669"/>
    <property type="project" value="TreeGrafter"/>
</dbReference>
<evidence type="ECO:0000313" key="8">
    <source>
        <dbReference type="Proteomes" id="UP000019132"/>
    </source>
</evidence>
<dbReference type="PANTHER" id="PTHR22706">
    <property type="entry name" value="ASSEMBLY FACTOR FOR SPINDLE MICROTUBULES"/>
    <property type="match status" value="1"/>
</dbReference>
<dbReference type="VEuPathDB" id="FungiDB:PYU1_G014671"/>
<dbReference type="InterPro" id="IPR051185">
    <property type="entry name" value="ASPM"/>
</dbReference>
<dbReference type="HOGENOM" id="CLU_259402_0_0_1"/>
<evidence type="ECO:0000256" key="4">
    <source>
        <dbReference type="ARBA" id="ARBA00022860"/>
    </source>
</evidence>
<dbReference type="Gene3D" id="3.40.1440.10">
    <property type="entry name" value="GIY-YIG endonuclease"/>
    <property type="match status" value="1"/>
</dbReference>
<dbReference type="CDD" id="cd00201">
    <property type="entry name" value="WW"/>
    <property type="match status" value="2"/>
</dbReference>
<keyword evidence="4" id="KW-0112">Calmodulin-binding</keyword>
<dbReference type="SMART" id="SM00015">
    <property type="entry name" value="IQ"/>
    <property type="match status" value="19"/>
</dbReference>
<protein>
    <recommendedName>
        <fullName evidence="6">WW domain-containing protein</fullName>
    </recommendedName>
</protein>
<feature type="compositionally biased region" description="Basic and acidic residues" evidence="5">
    <location>
        <begin position="1429"/>
        <end position="1447"/>
    </location>
</feature>
<dbReference type="SUPFAM" id="SSF51045">
    <property type="entry name" value="WW domain"/>
    <property type="match status" value="2"/>
</dbReference>
<dbReference type="InParanoid" id="K3XBV3"/>
<dbReference type="GO" id="GO:0000278">
    <property type="term" value="P:mitotic cell cycle"/>
    <property type="evidence" value="ECO:0007669"/>
    <property type="project" value="TreeGrafter"/>
</dbReference>
<dbReference type="PROSITE" id="PS50020">
    <property type="entry name" value="WW_DOMAIN_2"/>
    <property type="match status" value="2"/>
</dbReference>
<reference evidence="7" key="3">
    <citation type="submission" date="2015-02" db="UniProtKB">
        <authorList>
            <consortium name="EnsemblProtists"/>
        </authorList>
    </citation>
    <scope>IDENTIFICATION</scope>
    <source>
        <strain evidence="7">DAOM BR144</strain>
    </source>
</reference>
<evidence type="ECO:0000259" key="6">
    <source>
        <dbReference type="PROSITE" id="PS50020"/>
    </source>
</evidence>
<dbReference type="Gene3D" id="1.20.5.190">
    <property type="match status" value="5"/>
</dbReference>
<feature type="region of interest" description="Disordered" evidence="5">
    <location>
        <begin position="55"/>
        <end position="193"/>
    </location>
</feature>
<dbReference type="PROSITE" id="PS01159">
    <property type="entry name" value="WW_DOMAIN_1"/>
    <property type="match status" value="1"/>
</dbReference>
<dbReference type="SMART" id="SM00456">
    <property type="entry name" value="WW"/>
    <property type="match status" value="2"/>
</dbReference>
<dbReference type="eggNOG" id="KOG0152">
    <property type="taxonomic scope" value="Eukaryota"/>
</dbReference>
<feature type="compositionally biased region" description="Basic residues" evidence="5">
    <location>
        <begin position="150"/>
        <end position="159"/>
    </location>
</feature>
<comment type="subcellular location">
    <subcellularLocation>
        <location evidence="1">Cytoplasm</location>
    </subcellularLocation>
</comment>